<reference evidence="4" key="2">
    <citation type="submission" date="2020-09" db="EMBL/GenBank/DDBJ databases">
        <authorList>
            <person name="Sun Q."/>
            <person name="Zhou Y."/>
        </authorList>
    </citation>
    <scope>NUCLEOTIDE SEQUENCE</scope>
    <source>
        <strain evidence="4">CGMCC 1.16548</strain>
    </source>
</reference>
<dbReference type="InterPro" id="IPR050807">
    <property type="entry name" value="TransReg_Diox_bact_type"/>
</dbReference>
<dbReference type="RefSeq" id="WP_191283425.1">
    <property type="nucleotide sequence ID" value="NZ_BNAI01000004.1"/>
</dbReference>
<dbReference type="PANTHER" id="PTHR46797">
    <property type="entry name" value="HTH-TYPE TRANSCRIPTIONAL REGULATOR"/>
    <property type="match status" value="1"/>
</dbReference>
<dbReference type="CDD" id="cd00093">
    <property type="entry name" value="HTH_XRE"/>
    <property type="match status" value="1"/>
</dbReference>
<reference evidence="4" key="1">
    <citation type="journal article" date="2014" name="Int. J. Syst. Evol. Microbiol.">
        <title>Complete genome sequence of Corynebacterium casei LMG S-19264T (=DSM 44701T), isolated from a smear-ripened cheese.</title>
        <authorList>
            <consortium name="US DOE Joint Genome Institute (JGI-PGF)"/>
            <person name="Walter F."/>
            <person name="Albersmeier A."/>
            <person name="Kalinowski J."/>
            <person name="Ruckert C."/>
        </authorList>
    </citation>
    <scope>NUCLEOTIDE SEQUENCE</scope>
    <source>
        <strain evidence="4">CGMCC 1.16548</strain>
    </source>
</reference>
<evidence type="ECO:0000313" key="4">
    <source>
        <dbReference type="EMBL" id="GHF19647.1"/>
    </source>
</evidence>
<organism evidence="4 5">
    <name type="scientific">Pseudolysinimonas yzui</name>
    <dbReference type="NCBI Taxonomy" id="2708254"/>
    <lineage>
        <taxon>Bacteria</taxon>
        <taxon>Bacillati</taxon>
        <taxon>Actinomycetota</taxon>
        <taxon>Actinomycetes</taxon>
        <taxon>Micrococcales</taxon>
        <taxon>Microbacteriaceae</taxon>
        <taxon>Pseudolysinimonas</taxon>
    </lineage>
</organism>
<dbReference type="Gene3D" id="1.10.260.40">
    <property type="entry name" value="lambda repressor-like DNA-binding domains"/>
    <property type="match status" value="1"/>
</dbReference>
<dbReference type="Pfam" id="PF07883">
    <property type="entry name" value="Cupin_2"/>
    <property type="match status" value="1"/>
</dbReference>
<accession>A0A8J3GRL4</accession>
<protein>
    <submittedName>
        <fullName evidence="4">Transcriptional regulator</fullName>
    </submittedName>
</protein>
<sequence>MTTEIGARLRDARLQRGLSLRSVAQELGVSASLVSQVETGKTQPSVSTLYALVNHLGVSMDELLGVGVPAAEQVEATGGPVFGHAGEILPAIQRAGENPVLEMENGVRWERLAIGEGGPADALLVTYAPGATSSIEGKLMRHSGVEYAYLLEGELTLQLDFDTHVLHPGDSLQFDSVRPHLYSNTGSVPARGVWFVVGRRHQNQSMPSPVGATSESREEPPLNSAVDVLQAMDRLRS</sequence>
<dbReference type="InterPro" id="IPR001387">
    <property type="entry name" value="Cro/C1-type_HTH"/>
</dbReference>
<dbReference type="PANTHER" id="PTHR46797:SF1">
    <property type="entry name" value="METHYLPHOSPHONATE SYNTHASE"/>
    <property type="match status" value="1"/>
</dbReference>
<proteinExistence type="predicted"/>
<feature type="region of interest" description="Disordered" evidence="2">
    <location>
        <begin position="204"/>
        <end position="225"/>
    </location>
</feature>
<dbReference type="EMBL" id="BNAI01000004">
    <property type="protein sequence ID" value="GHF19647.1"/>
    <property type="molecule type" value="Genomic_DNA"/>
</dbReference>
<dbReference type="AlphaFoldDB" id="A0A8J3GRL4"/>
<dbReference type="Proteomes" id="UP000617531">
    <property type="component" value="Unassembled WGS sequence"/>
</dbReference>
<dbReference type="Pfam" id="PF01381">
    <property type="entry name" value="HTH_3"/>
    <property type="match status" value="1"/>
</dbReference>
<dbReference type="InterPro" id="IPR014710">
    <property type="entry name" value="RmlC-like_jellyroll"/>
</dbReference>
<dbReference type="PROSITE" id="PS50943">
    <property type="entry name" value="HTH_CROC1"/>
    <property type="match status" value="1"/>
</dbReference>
<dbReference type="SUPFAM" id="SSF47413">
    <property type="entry name" value="lambda repressor-like DNA-binding domains"/>
    <property type="match status" value="1"/>
</dbReference>
<dbReference type="SMART" id="SM00530">
    <property type="entry name" value="HTH_XRE"/>
    <property type="match status" value="1"/>
</dbReference>
<evidence type="ECO:0000259" key="3">
    <source>
        <dbReference type="PROSITE" id="PS50943"/>
    </source>
</evidence>
<name>A0A8J3GRL4_9MICO</name>
<keyword evidence="5" id="KW-1185">Reference proteome</keyword>
<dbReference type="GO" id="GO:0003677">
    <property type="term" value="F:DNA binding"/>
    <property type="evidence" value="ECO:0007669"/>
    <property type="project" value="UniProtKB-KW"/>
</dbReference>
<evidence type="ECO:0000313" key="5">
    <source>
        <dbReference type="Proteomes" id="UP000617531"/>
    </source>
</evidence>
<dbReference type="InterPro" id="IPR011051">
    <property type="entry name" value="RmlC_Cupin_sf"/>
</dbReference>
<evidence type="ECO:0000256" key="1">
    <source>
        <dbReference type="ARBA" id="ARBA00023125"/>
    </source>
</evidence>
<dbReference type="InterPro" id="IPR010982">
    <property type="entry name" value="Lambda_DNA-bd_dom_sf"/>
</dbReference>
<keyword evidence="1" id="KW-0238">DNA-binding</keyword>
<dbReference type="InterPro" id="IPR013096">
    <property type="entry name" value="Cupin_2"/>
</dbReference>
<comment type="caution">
    <text evidence="4">The sequence shown here is derived from an EMBL/GenBank/DDBJ whole genome shotgun (WGS) entry which is preliminary data.</text>
</comment>
<dbReference type="CDD" id="cd02209">
    <property type="entry name" value="cupin_XRE_C"/>
    <property type="match status" value="1"/>
</dbReference>
<dbReference type="Gene3D" id="2.60.120.10">
    <property type="entry name" value="Jelly Rolls"/>
    <property type="match status" value="1"/>
</dbReference>
<dbReference type="GO" id="GO:0003700">
    <property type="term" value="F:DNA-binding transcription factor activity"/>
    <property type="evidence" value="ECO:0007669"/>
    <property type="project" value="TreeGrafter"/>
</dbReference>
<feature type="compositionally biased region" description="Polar residues" evidence="2">
    <location>
        <begin position="204"/>
        <end position="214"/>
    </location>
</feature>
<evidence type="ECO:0000256" key="2">
    <source>
        <dbReference type="SAM" id="MobiDB-lite"/>
    </source>
</evidence>
<gene>
    <name evidence="4" type="ORF">GCM10011600_20630</name>
</gene>
<feature type="domain" description="HTH cro/C1-type" evidence="3">
    <location>
        <begin position="9"/>
        <end position="63"/>
    </location>
</feature>
<dbReference type="SUPFAM" id="SSF51182">
    <property type="entry name" value="RmlC-like cupins"/>
    <property type="match status" value="1"/>
</dbReference>
<dbReference type="GO" id="GO:0005829">
    <property type="term" value="C:cytosol"/>
    <property type="evidence" value="ECO:0007669"/>
    <property type="project" value="TreeGrafter"/>
</dbReference>